<name>A0A381PE78_9ZZZZ</name>
<evidence type="ECO:0000256" key="1">
    <source>
        <dbReference type="SAM" id="Phobius"/>
    </source>
</evidence>
<protein>
    <recommendedName>
        <fullName evidence="3">DUF502 domain-containing protein</fullName>
    </recommendedName>
</protein>
<proteinExistence type="predicted"/>
<keyword evidence="1" id="KW-1133">Transmembrane helix</keyword>
<keyword evidence="1" id="KW-0812">Transmembrane</keyword>
<evidence type="ECO:0008006" key="3">
    <source>
        <dbReference type="Google" id="ProtNLM"/>
    </source>
</evidence>
<dbReference type="Pfam" id="PF04367">
    <property type="entry name" value="DUF502"/>
    <property type="match status" value="1"/>
</dbReference>
<keyword evidence="1" id="KW-0472">Membrane</keyword>
<organism evidence="2">
    <name type="scientific">marine metagenome</name>
    <dbReference type="NCBI Taxonomy" id="408172"/>
    <lineage>
        <taxon>unclassified sequences</taxon>
        <taxon>metagenomes</taxon>
        <taxon>ecological metagenomes</taxon>
    </lineage>
</organism>
<feature type="transmembrane region" description="Helical" evidence="1">
    <location>
        <begin position="12"/>
        <end position="37"/>
    </location>
</feature>
<accession>A0A381PE78</accession>
<dbReference type="EMBL" id="UINC01000953">
    <property type="protein sequence ID" value="SUZ65230.1"/>
    <property type="molecule type" value="Genomic_DNA"/>
</dbReference>
<dbReference type="PANTHER" id="PTHR31876:SF26">
    <property type="entry name" value="PROTEIN LIKE COV 2"/>
    <property type="match status" value="1"/>
</dbReference>
<reference evidence="2" key="1">
    <citation type="submission" date="2018-05" db="EMBL/GenBank/DDBJ databases">
        <authorList>
            <person name="Lanie J.A."/>
            <person name="Ng W.-L."/>
            <person name="Kazmierczak K.M."/>
            <person name="Andrzejewski T.M."/>
            <person name="Davidsen T.M."/>
            <person name="Wayne K.J."/>
            <person name="Tettelin H."/>
            <person name="Glass J.I."/>
            <person name="Rusch D."/>
            <person name="Podicherti R."/>
            <person name="Tsui H.-C.T."/>
            <person name="Winkler M.E."/>
        </authorList>
    </citation>
    <scope>NUCLEOTIDE SEQUENCE</scope>
</reference>
<sequence length="211" mass="23633">MEKIRRSLLAGIITIIPIALTVYVLQAILILIFTIGGKIAEPLNKIESLKNVAEGSFIGFDLLTSVIGLFVVLITLIIVGFFARNVLGKRVVNWVEEIFKRIPLIGMIYSTTKQIIQSISGTTNNSFQKVVYIEYPRKRIWTLGFVTKESFNKENEKFYHLFVPTTPNPTSGYFLVIPIEDTLDAEISVEEGFRMIVSSGIASSDKNPISK</sequence>
<dbReference type="AlphaFoldDB" id="A0A381PE78"/>
<evidence type="ECO:0000313" key="2">
    <source>
        <dbReference type="EMBL" id="SUZ65230.1"/>
    </source>
</evidence>
<gene>
    <name evidence="2" type="ORF">METZ01_LOCUS18084</name>
</gene>
<feature type="transmembrane region" description="Helical" evidence="1">
    <location>
        <begin position="57"/>
        <end position="83"/>
    </location>
</feature>
<dbReference type="InterPro" id="IPR007462">
    <property type="entry name" value="COV1-like"/>
</dbReference>
<dbReference type="PANTHER" id="PTHR31876">
    <property type="entry name" value="COV-LIKE PROTEIN 1"/>
    <property type="match status" value="1"/>
</dbReference>